<gene>
    <name evidence="1" type="ORF">Vadar_003859</name>
</gene>
<dbReference type="EMBL" id="CM037154">
    <property type="protein sequence ID" value="KAH7859657.1"/>
    <property type="molecule type" value="Genomic_DNA"/>
</dbReference>
<evidence type="ECO:0000313" key="1">
    <source>
        <dbReference type="EMBL" id="KAH7859657.1"/>
    </source>
</evidence>
<keyword evidence="2" id="KW-1185">Reference proteome</keyword>
<comment type="caution">
    <text evidence="1">The sequence shown here is derived from an EMBL/GenBank/DDBJ whole genome shotgun (WGS) entry which is preliminary data.</text>
</comment>
<organism evidence="1 2">
    <name type="scientific">Vaccinium darrowii</name>
    <dbReference type="NCBI Taxonomy" id="229202"/>
    <lineage>
        <taxon>Eukaryota</taxon>
        <taxon>Viridiplantae</taxon>
        <taxon>Streptophyta</taxon>
        <taxon>Embryophyta</taxon>
        <taxon>Tracheophyta</taxon>
        <taxon>Spermatophyta</taxon>
        <taxon>Magnoliopsida</taxon>
        <taxon>eudicotyledons</taxon>
        <taxon>Gunneridae</taxon>
        <taxon>Pentapetalae</taxon>
        <taxon>asterids</taxon>
        <taxon>Ericales</taxon>
        <taxon>Ericaceae</taxon>
        <taxon>Vaccinioideae</taxon>
        <taxon>Vaccinieae</taxon>
        <taxon>Vaccinium</taxon>
    </lineage>
</organism>
<dbReference type="Proteomes" id="UP000828048">
    <property type="component" value="Chromosome 4"/>
</dbReference>
<evidence type="ECO:0000313" key="2">
    <source>
        <dbReference type="Proteomes" id="UP000828048"/>
    </source>
</evidence>
<protein>
    <submittedName>
        <fullName evidence="1">Uncharacterized protein</fullName>
    </submittedName>
</protein>
<reference evidence="1 2" key="1">
    <citation type="journal article" date="2021" name="Hortic Res">
        <title>High-quality reference genome and annotation aids understanding of berry development for evergreen blueberry (Vaccinium darrowii).</title>
        <authorList>
            <person name="Yu J."/>
            <person name="Hulse-Kemp A.M."/>
            <person name="Babiker E."/>
            <person name="Staton M."/>
        </authorList>
    </citation>
    <scope>NUCLEOTIDE SEQUENCE [LARGE SCALE GENOMIC DNA]</scope>
    <source>
        <strain evidence="2">cv. NJ 8807/NJ 8810</strain>
        <tissue evidence="1">Young leaf</tissue>
    </source>
</reference>
<proteinExistence type="predicted"/>
<sequence>MRFSLTLLISRLVEVAKLIELHGIVRVADPIILLCRSVHLNFGSFAPDLDELASVRKSLKLKESKKDQMKSSNEGFPRGHLILVEDSTKRALWDDGAYVVPVTQTSETVEDVDLFIRRAERCLEAGADMIPIDADDVCKYANSVRADVIAKFANTIKDLRNINSSDEDWTNVMTQRAAASIYCNALPTEKLVIYQIIATNT</sequence>
<accession>A0ACB7Z2C8</accession>
<name>A0ACB7Z2C8_9ERIC</name>